<dbReference type="InterPro" id="IPR001088">
    <property type="entry name" value="Glyco_hydro_4"/>
</dbReference>
<keyword evidence="3" id="KW-0479">Metal-binding</keyword>
<feature type="domain" description="Glycosyl hydrolase family 4 C-terminal" evidence="8">
    <location>
        <begin position="191"/>
        <end position="400"/>
    </location>
</feature>
<evidence type="ECO:0000256" key="5">
    <source>
        <dbReference type="ARBA" id="ARBA00023027"/>
    </source>
</evidence>
<evidence type="ECO:0000256" key="3">
    <source>
        <dbReference type="ARBA" id="ARBA00022723"/>
    </source>
</evidence>
<evidence type="ECO:0000313" key="9">
    <source>
        <dbReference type="EMBL" id="CAB4667903.1"/>
    </source>
</evidence>
<dbReference type="Pfam" id="PF02056">
    <property type="entry name" value="Glyco_hydro_4"/>
    <property type="match status" value="1"/>
</dbReference>
<dbReference type="InterPro" id="IPR022616">
    <property type="entry name" value="Glyco_hydro_4_C"/>
</dbReference>
<comment type="similarity">
    <text evidence="2">Belongs to the glycosyl hydrolase 4 family.</text>
</comment>
<sequence length="427" mass="46806">MKITVIGGGSTYTPELIDGILVRHARLPISEIHLVDIDPARVGVIGAFAQRMIKARGADIKVSWGDDLRAGVRGATFVISQFRVGTQAARHRDELLGREFDLIGQETVGVGGFAKALRTIPVALNLAKVILEEAPHATLLNFTNPSGLITEALLRHAPTLRTIGLCNVPWNLRTEVSNAMKTPLETISLDYIGLNHLSWVRGINITGEDRTSDSLAGFKNLVIKQGAQPDEPYWNEESLRILAAIPNYYLLYYYETQNWLNFQRVNPTRASEVMKIEADLMEKFKDEELTEKPAELMLRGGAYYSDSAAELMADIHTDAGTIHIVNTRNNGAVPGVPDDVVMELPSRIGAQGAQAIETSAMRPDMDSLVRSVKDFELLTIDAAVTGNEDSALRALITNPLGPDASRANQLWKRLKEENSGLIGAFNA</sequence>
<organism evidence="9">
    <name type="scientific">freshwater metagenome</name>
    <dbReference type="NCBI Taxonomy" id="449393"/>
    <lineage>
        <taxon>unclassified sequences</taxon>
        <taxon>metagenomes</taxon>
        <taxon>ecological metagenomes</taxon>
    </lineage>
</organism>
<dbReference type="PROSITE" id="PS01324">
    <property type="entry name" value="GLYCOSYL_HYDROL_F4"/>
    <property type="match status" value="1"/>
</dbReference>
<dbReference type="SUPFAM" id="SSF56327">
    <property type="entry name" value="LDH C-terminal domain-like"/>
    <property type="match status" value="1"/>
</dbReference>
<evidence type="ECO:0000256" key="4">
    <source>
        <dbReference type="ARBA" id="ARBA00022801"/>
    </source>
</evidence>
<evidence type="ECO:0000259" key="8">
    <source>
        <dbReference type="Pfam" id="PF11975"/>
    </source>
</evidence>
<keyword evidence="6" id="KW-0464">Manganese</keyword>
<dbReference type="GO" id="GO:0005975">
    <property type="term" value="P:carbohydrate metabolic process"/>
    <property type="evidence" value="ECO:0007669"/>
    <property type="project" value="InterPro"/>
</dbReference>
<dbReference type="Gene3D" id="3.90.110.10">
    <property type="entry name" value="Lactate dehydrogenase/glycoside hydrolase, family 4, C-terminal"/>
    <property type="match status" value="1"/>
</dbReference>
<reference evidence="9" key="1">
    <citation type="submission" date="2020-05" db="EMBL/GenBank/DDBJ databases">
        <authorList>
            <person name="Chiriac C."/>
            <person name="Salcher M."/>
            <person name="Ghai R."/>
            <person name="Kavagutti S V."/>
        </authorList>
    </citation>
    <scope>NUCLEOTIDE SEQUENCE</scope>
</reference>
<dbReference type="PANTHER" id="PTHR32092:SF5">
    <property type="entry name" value="6-PHOSPHO-BETA-GLUCOSIDASE"/>
    <property type="match status" value="1"/>
</dbReference>
<protein>
    <submittedName>
        <fullName evidence="9">Unannotated protein</fullName>
    </submittedName>
</protein>
<keyword evidence="4" id="KW-0378">Hydrolase</keyword>
<comment type="cofactor">
    <cofactor evidence="1">
        <name>NAD(+)</name>
        <dbReference type="ChEBI" id="CHEBI:57540"/>
    </cofactor>
</comment>
<dbReference type="Pfam" id="PF11975">
    <property type="entry name" value="Glyco_hydro_4C"/>
    <property type="match status" value="1"/>
</dbReference>
<accession>A0A6J6M613</accession>
<dbReference type="GO" id="GO:0004553">
    <property type="term" value="F:hydrolase activity, hydrolyzing O-glycosyl compounds"/>
    <property type="evidence" value="ECO:0007669"/>
    <property type="project" value="InterPro"/>
</dbReference>
<dbReference type="GO" id="GO:0046872">
    <property type="term" value="F:metal ion binding"/>
    <property type="evidence" value="ECO:0007669"/>
    <property type="project" value="UniProtKB-KW"/>
</dbReference>
<dbReference type="Gene3D" id="3.40.50.720">
    <property type="entry name" value="NAD(P)-binding Rossmann-like Domain"/>
    <property type="match status" value="1"/>
</dbReference>
<dbReference type="InterPro" id="IPR015955">
    <property type="entry name" value="Lactate_DH/Glyco_Ohase_4_C"/>
</dbReference>
<dbReference type="InterPro" id="IPR036291">
    <property type="entry name" value="NAD(P)-bd_dom_sf"/>
</dbReference>
<dbReference type="GO" id="GO:0016616">
    <property type="term" value="F:oxidoreductase activity, acting on the CH-OH group of donors, NAD or NADP as acceptor"/>
    <property type="evidence" value="ECO:0007669"/>
    <property type="project" value="InterPro"/>
</dbReference>
<dbReference type="InterPro" id="IPR019802">
    <property type="entry name" value="GlycHydrolase_4_CS"/>
</dbReference>
<dbReference type="PANTHER" id="PTHR32092">
    <property type="entry name" value="6-PHOSPHO-BETA-GLUCOSIDASE-RELATED"/>
    <property type="match status" value="1"/>
</dbReference>
<evidence type="ECO:0000256" key="7">
    <source>
        <dbReference type="ARBA" id="ARBA00023295"/>
    </source>
</evidence>
<evidence type="ECO:0000256" key="2">
    <source>
        <dbReference type="ARBA" id="ARBA00010141"/>
    </source>
</evidence>
<keyword evidence="5" id="KW-0520">NAD</keyword>
<name>A0A6J6M613_9ZZZZ</name>
<dbReference type="EMBL" id="CAEZWT010000026">
    <property type="protein sequence ID" value="CAB4667903.1"/>
    <property type="molecule type" value="Genomic_DNA"/>
</dbReference>
<gene>
    <name evidence="9" type="ORF">UFOPK2289_00946</name>
</gene>
<dbReference type="SUPFAM" id="SSF51735">
    <property type="entry name" value="NAD(P)-binding Rossmann-fold domains"/>
    <property type="match status" value="1"/>
</dbReference>
<dbReference type="AlphaFoldDB" id="A0A6J6M613"/>
<dbReference type="PRINTS" id="PR00732">
    <property type="entry name" value="GLHYDRLASE4"/>
</dbReference>
<evidence type="ECO:0000256" key="1">
    <source>
        <dbReference type="ARBA" id="ARBA00001911"/>
    </source>
</evidence>
<proteinExistence type="inferred from homology"/>
<keyword evidence="7" id="KW-0326">Glycosidase</keyword>
<dbReference type="CDD" id="cd05296">
    <property type="entry name" value="GH4_P_beta_glucosidase"/>
    <property type="match status" value="1"/>
</dbReference>
<evidence type="ECO:0000256" key="6">
    <source>
        <dbReference type="ARBA" id="ARBA00023211"/>
    </source>
</evidence>